<evidence type="ECO:0000256" key="1">
    <source>
        <dbReference type="ARBA" id="ARBA00024336"/>
    </source>
</evidence>
<reference evidence="4" key="1">
    <citation type="submission" date="2025-08" db="UniProtKB">
        <authorList>
            <consortium name="RefSeq"/>
        </authorList>
    </citation>
    <scope>IDENTIFICATION</scope>
</reference>
<evidence type="ECO:0000313" key="3">
    <source>
        <dbReference type="Proteomes" id="UP001652625"/>
    </source>
</evidence>
<name>A0ABM4D3W6_HYDVU</name>
<dbReference type="Pfam" id="PF10257">
    <property type="entry name" value="RAI16-like"/>
    <property type="match status" value="1"/>
</dbReference>
<evidence type="ECO:0000313" key="4">
    <source>
        <dbReference type="RefSeq" id="XP_065668960.1"/>
    </source>
</evidence>
<dbReference type="InterPro" id="IPR019384">
    <property type="entry name" value="FHIP"/>
</dbReference>
<dbReference type="PANTHER" id="PTHR21705">
    <property type="entry name" value="RAI16 PROTEIN-RELATED"/>
    <property type="match status" value="1"/>
</dbReference>
<feature type="domain" description="FHF complex subunit HOOK-interacting protein C-terminal" evidence="2">
    <location>
        <begin position="575"/>
        <end position="667"/>
    </location>
</feature>
<dbReference type="Pfam" id="PF19311">
    <property type="entry name" value="KELAA"/>
    <property type="match status" value="1"/>
</dbReference>
<keyword evidence="3" id="KW-1185">Reference proteome</keyword>
<dbReference type="InterPro" id="IPR045668">
    <property type="entry name" value="FHIP_KELAA_motif"/>
</dbReference>
<dbReference type="InterPro" id="IPR045669">
    <property type="entry name" value="FHIP_C"/>
</dbReference>
<organism evidence="3 4">
    <name type="scientific">Hydra vulgaris</name>
    <name type="common">Hydra</name>
    <name type="synonym">Hydra attenuata</name>
    <dbReference type="NCBI Taxonomy" id="6087"/>
    <lineage>
        <taxon>Eukaryota</taxon>
        <taxon>Metazoa</taxon>
        <taxon>Cnidaria</taxon>
        <taxon>Hydrozoa</taxon>
        <taxon>Hydroidolina</taxon>
        <taxon>Anthoathecata</taxon>
        <taxon>Aplanulata</taxon>
        <taxon>Hydridae</taxon>
        <taxon>Hydra</taxon>
    </lineage>
</organism>
<sequence>MSTIEEKIQLELDVLWSKCELLLITDYELLDSNKIENISKMIIQISTILVENSTHEEMESVLCNFCKQNDIFNKIYRWTGLNRKYLKPMASLQLSCYNTLVQKASGKLLACKQVMIPLLLLMLSLKPTETRRTPHEVEFLYVNILYNISQRISNTYLLDLLSHDLYTPNEDFKIPRFTFFELLLFYTHKPGEIGDLARLAILACLKFSIRNDPLNEFICHQTVACAIIAGGLSARYSSLPTTLVMNSEGWHTISKTDLENLPVLRAFLNCLSFCCNVMDCGNHLVNSRLISLIHDGFLMSVLAPALNQSLIEAQIAALAYLELSLRFITSEYLMEIFLKFLLTEAYDNKSVINLLISCMTSDSEKLAMVTIRLFQTMFDLNCEDVLFDLILKYLLPCNHILPNQKRIIKEMDFYCKSAIMFLYLIPASCIEAKKEDEEVSPLLPHKSSHSSTLMENKTDNSLQVKKKFSLGSNASQNSILSKDTYSSLDTQTFDLMEYLADARKVIMECKRACKCWSNAYDGMDVIIDNYSEQSSYTSNMVRTKSTISTKTSRSSTNISINGEEMCLGDARAECIGPFLNALFDKLEKMAENSFYLNLCLTSLVTRLACYPQPLLRSFLLNSNLVIQPGVRSLSQVLARVSSTSDAFVSQFHDYRQLIRKARQYLMQPDQSKHFSEDPSLIKNLNNTELTVNCTHQSNEDSHAIYEQKSPILSNTLSVDDILSRSPWSLFHKEQHDSKNEKRVALNTRHSKLHPVIPKLGLRSSNKKDSKNQITVDKLDSHVQNLLVIKKAVYCVIVLEEFMKELAAVSIEQTLL</sequence>
<protein>
    <submittedName>
        <fullName evidence="4">FHF complex subunit HOOK-interacting protein 1B isoform X3</fullName>
    </submittedName>
</protein>
<dbReference type="PANTHER" id="PTHR21705:SF11">
    <property type="entry name" value="FHIP FAMILY PROTEIN CG3558"/>
    <property type="match status" value="1"/>
</dbReference>
<gene>
    <name evidence="4" type="primary">LOC100197001</name>
</gene>
<comment type="similarity">
    <text evidence="1">Belongs to the FHIP family.</text>
</comment>
<accession>A0ABM4D3W6</accession>
<dbReference type="Pfam" id="PF19314">
    <property type="entry name" value="DUF5917"/>
    <property type="match status" value="1"/>
</dbReference>
<dbReference type="GeneID" id="100197001"/>
<dbReference type="RefSeq" id="XP_065668960.1">
    <property type="nucleotide sequence ID" value="XM_065812888.1"/>
</dbReference>
<evidence type="ECO:0000259" key="2">
    <source>
        <dbReference type="Pfam" id="PF19314"/>
    </source>
</evidence>
<dbReference type="Proteomes" id="UP001652625">
    <property type="component" value="Chromosome 12"/>
</dbReference>
<proteinExistence type="inferred from homology"/>